<evidence type="ECO:0000259" key="6">
    <source>
        <dbReference type="PROSITE" id="PS00125"/>
    </source>
</evidence>
<evidence type="ECO:0000256" key="4">
    <source>
        <dbReference type="RuleBase" id="RU004273"/>
    </source>
</evidence>
<keyword evidence="2" id="KW-0479">Metal-binding</keyword>
<dbReference type="SUPFAM" id="SSF56300">
    <property type="entry name" value="Metallo-dependent phosphatases"/>
    <property type="match status" value="1"/>
</dbReference>
<dbReference type="InterPro" id="IPR004843">
    <property type="entry name" value="Calcineurin-like_PHP"/>
</dbReference>
<proteinExistence type="inferred from homology"/>
<comment type="cofactor">
    <cofactor evidence="1">
        <name>Mn(2+)</name>
        <dbReference type="ChEBI" id="CHEBI:29035"/>
    </cofactor>
</comment>
<comment type="caution">
    <text evidence="7">The sequence shown here is derived from an EMBL/GenBank/DDBJ whole genome shotgun (WGS) entry which is preliminary data.</text>
</comment>
<dbReference type="PANTHER" id="PTHR45668">
    <property type="entry name" value="SERINE/THREONINE-PROTEIN PHOSPHATASE 5-RELATED"/>
    <property type="match status" value="1"/>
</dbReference>
<dbReference type="AlphaFoldDB" id="A0A8K0H232"/>
<evidence type="ECO:0000313" key="8">
    <source>
        <dbReference type="Proteomes" id="UP000796880"/>
    </source>
</evidence>
<dbReference type="Proteomes" id="UP000796880">
    <property type="component" value="Unassembled WGS sequence"/>
</dbReference>
<feature type="region of interest" description="Disordered" evidence="5">
    <location>
        <begin position="282"/>
        <end position="354"/>
    </location>
</feature>
<name>A0A8K0H232_9ROSA</name>
<feature type="compositionally biased region" description="Low complexity" evidence="5">
    <location>
        <begin position="330"/>
        <end position="343"/>
    </location>
</feature>
<dbReference type="InterPro" id="IPR015410">
    <property type="entry name" value="DUF1985"/>
</dbReference>
<dbReference type="GO" id="GO:0004722">
    <property type="term" value="F:protein serine/threonine phosphatase activity"/>
    <property type="evidence" value="ECO:0007669"/>
    <property type="project" value="UniProtKB-EC"/>
</dbReference>
<dbReference type="EMBL" id="VOIH02000006">
    <property type="protein sequence ID" value="KAF3444332.1"/>
    <property type="molecule type" value="Genomic_DNA"/>
</dbReference>
<keyword evidence="8" id="KW-1185">Reference proteome</keyword>
<dbReference type="InterPro" id="IPR006186">
    <property type="entry name" value="Ser/Thr-sp_prot-phosphatase"/>
</dbReference>
<evidence type="ECO:0000256" key="3">
    <source>
        <dbReference type="ARBA" id="ARBA00023211"/>
    </source>
</evidence>
<dbReference type="InterPro" id="IPR029052">
    <property type="entry name" value="Metallo-depent_PP-like"/>
</dbReference>
<dbReference type="SMART" id="SM00156">
    <property type="entry name" value="PP2Ac"/>
    <property type="match status" value="1"/>
</dbReference>
<comment type="catalytic activity">
    <reaction evidence="4">
        <text>O-phospho-L-threonyl-[protein] + H2O = L-threonyl-[protein] + phosphate</text>
        <dbReference type="Rhea" id="RHEA:47004"/>
        <dbReference type="Rhea" id="RHEA-COMP:11060"/>
        <dbReference type="Rhea" id="RHEA-COMP:11605"/>
        <dbReference type="ChEBI" id="CHEBI:15377"/>
        <dbReference type="ChEBI" id="CHEBI:30013"/>
        <dbReference type="ChEBI" id="CHEBI:43474"/>
        <dbReference type="ChEBI" id="CHEBI:61977"/>
        <dbReference type="EC" id="3.1.3.16"/>
    </reaction>
</comment>
<dbReference type="EC" id="3.1.3.16" evidence="4"/>
<feature type="domain" description="Serine/threonine specific protein phosphatases" evidence="6">
    <location>
        <begin position="594"/>
        <end position="599"/>
    </location>
</feature>
<keyword evidence="4" id="KW-0378">Hydrolase</keyword>
<accession>A0A8K0H232</accession>
<keyword evidence="3" id="KW-0464">Manganese</keyword>
<sequence length="829" mass="93729">MTPVRRFSDSQVIKNRVICHCNLDETISMIKEKLSEYQMERFRGVFGRILEVEKLKFSGHLVNHLLFKVCVGNEMVFDLNGSIVKFTEREFEIITGLRCGELPTLEGRAGHSRIYDTYFRGKKTVDFLTLKRVFKNANFMDDDDRLKLAVLFFLEGVVLKRENTSPVPKEHMDMVEDFDIFKSYPWGTLSYRLTVESLRSACDKLLEPSHIYTLLGFPLAFMIWGYETIPSLALTYGEKSKEIKTPWILNWTVTRNPEHNSLEEFFSRQEYEVVGMLKHTIVGDKTPPDDGAEEDGAAALSQETSGSDKKRKYDKVVGGACKRATRAKVPSSTSQQQSSPAAPRVVPDEGSSLKDRLSSLEGQMTTVLAKVDCMVPSTSPRVVPEEGSSVEVILSRLEGQMTTLLTKVDLMMSLSWGQSQPDVQDVNLGGDAMDTSTNIPGDATPIDERVSRCPLKAEMLSWPRDSNLTLEWISNLREMFDWSTRNLTPSEFPTVFPRRLFDRLISAATRILKQEVNCVRIDPYKLDASAVVVVGDLHGQLHDLFFLLNNAGFPSQDQIFIFNGDFVDKGAWGLETLLFLLALKVFMPQKVYLNRGNHETEDCTSRYGFKNEVLAKYGGNQGQTAYDRCIKCFNALPLASIVFGRVYIAHGGLFRSVKSKSLKSPLSIGCLDDLLTISRTKVSDPQITDILWSDPTMRDGIFPNDERNVGLLWGPNCTEMFLKQNNLKLIIRSHEGPEARVGRPGFAGMDKGFTIDHEVESGKLITVFSAPDYPQFQTTEHRFKNKGAFAVLKLPNFDNPDFHSFEAVSRPKVIVRKWNQQEEWQLVKV</sequence>
<reference evidence="7" key="1">
    <citation type="submission" date="2020-03" db="EMBL/GenBank/DDBJ databases">
        <title>A high-quality chromosome-level genome assembly of a woody plant with both climbing and erect habits, Rhamnella rubrinervis.</title>
        <authorList>
            <person name="Lu Z."/>
            <person name="Yang Y."/>
            <person name="Zhu X."/>
            <person name="Sun Y."/>
        </authorList>
    </citation>
    <scope>NUCLEOTIDE SEQUENCE</scope>
    <source>
        <strain evidence="7">BYM</strain>
        <tissue evidence="7">Leaf</tissue>
    </source>
</reference>
<dbReference type="GO" id="GO:0046872">
    <property type="term" value="F:metal ion binding"/>
    <property type="evidence" value="ECO:0007669"/>
    <property type="project" value="UniProtKB-KW"/>
</dbReference>
<comment type="similarity">
    <text evidence="4">Belongs to the PPP phosphatase family.</text>
</comment>
<dbReference type="InterPro" id="IPR051134">
    <property type="entry name" value="PPP_phosphatase"/>
</dbReference>
<gene>
    <name evidence="7" type="ORF">FNV43_RR14022</name>
</gene>
<dbReference type="PANTHER" id="PTHR45668:SF9">
    <property type="entry name" value="SERINE_THREONINE-PROTEIN PHOSPHATASE 7"/>
    <property type="match status" value="1"/>
</dbReference>
<dbReference type="Gene3D" id="3.60.21.10">
    <property type="match status" value="1"/>
</dbReference>
<dbReference type="Pfam" id="PF09331">
    <property type="entry name" value="DUF1985"/>
    <property type="match status" value="1"/>
</dbReference>
<evidence type="ECO:0000313" key="7">
    <source>
        <dbReference type="EMBL" id="KAF3444332.1"/>
    </source>
</evidence>
<evidence type="ECO:0000256" key="2">
    <source>
        <dbReference type="ARBA" id="ARBA00022723"/>
    </source>
</evidence>
<dbReference type="Pfam" id="PF00149">
    <property type="entry name" value="Metallophos"/>
    <property type="match status" value="1"/>
</dbReference>
<protein>
    <recommendedName>
        <fullName evidence="4">Serine/threonine-protein phosphatase</fullName>
        <ecNumber evidence="4">3.1.3.16</ecNumber>
    </recommendedName>
</protein>
<dbReference type="PROSITE" id="PS00125">
    <property type="entry name" value="SER_THR_PHOSPHATASE"/>
    <property type="match status" value="1"/>
</dbReference>
<evidence type="ECO:0000256" key="1">
    <source>
        <dbReference type="ARBA" id="ARBA00001936"/>
    </source>
</evidence>
<dbReference type="OrthoDB" id="445564at2759"/>
<evidence type="ECO:0000256" key="5">
    <source>
        <dbReference type="SAM" id="MobiDB-lite"/>
    </source>
</evidence>
<organism evidence="7 8">
    <name type="scientific">Rhamnella rubrinervis</name>
    <dbReference type="NCBI Taxonomy" id="2594499"/>
    <lineage>
        <taxon>Eukaryota</taxon>
        <taxon>Viridiplantae</taxon>
        <taxon>Streptophyta</taxon>
        <taxon>Embryophyta</taxon>
        <taxon>Tracheophyta</taxon>
        <taxon>Spermatophyta</taxon>
        <taxon>Magnoliopsida</taxon>
        <taxon>eudicotyledons</taxon>
        <taxon>Gunneridae</taxon>
        <taxon>Pentapetalae</taxon>
        <taxon>rosids</taxon>
        <taxon>fabids</taxon>
        <taxon>Rosales</taxon>
        <taxon>Rhamnaceae</taxon>
        <taxon>rhamnoid group</taxon>
        <taxon>Rhamneae</taxon>
        <taxon>Rhamnella</taxon>
    </lineage>
</organism>
<dbReference type="PRINTS" id="PR00114">
    <property type="entry name" value="STPHPHTASE"/>
</dbReference>